<keyword evidence="5" id="KW-1185">Reference proteome</keyword>
<evidence type="ECO:0000313" key="5">
    <source>
        <dbReference type="Proteomes" id="UP000184290"/>
    </source>
</evidence>
<keyword evidence="2" id="KW-0547">Nucleotide-binding</keyword>
<evidence type="ECO:0000256" key="2">
    <source>
        <dbReference type="ARBA" id="ARBA00022741"/>
    </source>
</evidence>
<sequence length="426" mass="45821">MPPISDTVASGTHAGLDFGTTNSTLGIAARGGSPRLLPVEGDALTIPSALFFSLEDGHTYFGRKAVLEYVEGAEGRFMRALKSILGTSLMNETTLVGRERKSFQDLIGRFLRHMRERLESAGVQADKVVLGRPVHFIDDDPAADATAEAQLAAAARAEGFAHVEFQYEPVAAALYRESMLDAEELALIVDIGGGTSDFSVVRLSPERARAHDRSSDILASTGVHVGGTDFDRLLSIRHVMPHFGLGSLYADGKRSLPVWYFNDMATWHRINLLYTPKVLRDMRDLERAAAEPERLDRFRHLVEHRSGHRLAGAVEAGKIRLTDAPETEIVLDEPGLDFSLTVSRVAFEDATRDLVGKIQASLAEALATAGVSAEAVDSVVLTGGGAEVPAVRMAATASLPHARVIRSDAFGSVGLGLALDAARRFG</sequence>
<protein>
    <submittedName>
        <fullName evidence="4">Hypothetical chaperone protein</fullName>
    </submittedName>
</protein>
<dbReference type="Proteomes" id="UP000184290">
    <property type="component" value="Unassembled WGS sequence"/>
</dbReference>
<comment type="caution">
    <text evidence="4">The sequence shown here is derived from an EMBL/GenBank/DDBJ whole genome shotgun (WGS) entry which is preliminary data.</text>
</comment>
<evidence type="ECO:0000256" key="1">
    <source>
        <dbReference type="ARBA" id="ARBA00007381"/>
    </source>
</evidence>
<dbReference type="InterPro" id="IPR043129">
    <property type="entry name" value="ATPase_NBD"/>
</dbReference>
<organism evidence="4 5">
    <name type="scientific">Aureimonas altamirensis DSM 21988</name>
    <dbReference type="NCBI Taxonomy" id="1121026"/>
    <lineage>
        <taxon>Bacteria</taxon>
        <taxon>Pseudomonadati</taxon>
        <taxon>Pseudomonadota</taxon>
        <taxon>Alphaproteobacteria</taxon>
        <taxon>Hyphomicrobiales</taxon>
        <taxon>Aurantimonadaceae</taxon>
        <taxon>Aureimonas</taxon>
    </lineage>
</organism>
<dbReference type="Pfam" id="PF00012">
    <property type="entry name" value="HSP70"/>
    <property type="match status" value="2"/>
</dbReference>
<dbReference type="PROSITE" id="PS00329">
    <property type="entry name" value="HSP70_2"/>
    <property type="match status" value="1"/>
</dbReference>
<accession>A0ABY1INP7</accession>
<dbReference type="InterPro" id="IPR013126">
    <property type="entry name" value="Hsp_70_fam"/>
</dbReference>
<comment type="similarity">
    <text evidence="1">Belongs to the heat shock protein 70 family.</text>
</comment>
<reference evidence="4 5" key="1">
    <citation type="submission" date="2016-11" db="EMBL/GenBank/DDBJ databases">
        <authorList>
            <person name="Varghese N."/>
            <person name="Submissions S."/>
        </authorList>
    </citation>
    <scope>NUCLEOTIDE SEQUENCE [LARGE SCALE GENOMIC DNA]</scope>
    <source>
        <strain evidence="4 5">DSM 21988</strain>
    </source>
</reference>
<name>A0ABY1INP7_9HYPH</name>
<dbReference type="PANTHER" id="PTHR19375">
    <property type="entry name" value="HEAT SHOCK PROTEIN 70KDA"/>
    <property type="match status" value="1"/>
</dbReference>
<dbReference type="Gene3D" id="3.30.420.40">
    <property type="match status" value="3"/>
</dbReference>
<keyword evidence="3" id="KW-0067">ATP-binding</keyword>
<dbReference type="InterPro" id="IPR042054">
    <property type="entry name" value="YegD-like"/>
</dbReference>
<proteinExistence type="inferred from homology"/>
<evidence type="ECO:0000256" key="3">
    <source>
        <dbReference type="ARBA" id="ARBA00022840"/>
    </source>
</evidence>
<dbReference type="CDD" id="cd10231">
    <property type="entry name" value="ASKHA_NBD_HSP70_YegD-like"/>
    <property type="match status" value="1"/>
</dbReference>
<dbReference type="InterPro" id="IPR018181">
    <property type="entry name" value="Heat_shock_70_CS"/>
</dbReference>
<evidence type="ECO:0000313" key="4">
    <source>
        <dbReference type="EMBL" id="SHJ68829.1"/>
    </source>
</evidence>
<dbReference type="Gene3D" id="3.90.640.10">
    <property type="entry name" value="Actin, Chain A, domain 4"/>
    <property type="match status" value="2"/>
</dbReference>
<dbReference type="RefSeq" id="WP_244489420.1">
    <property type="nucleotide sequence ID" value="NZ_FQZC01000004.1"/>
</dbReference>
<gene>
    <name evidence="4" type="ORF">SAMN02745911_3008</name>
</gene>
<dbReference type="EMBL" id="FQZC01000004">
    <property type="protein sequence ID" value="SHJ68829.1"/>
    <property type="molecule type" value="Genomic_DNA"/>
</dbReference>
<dbReference type="SUPFAM" id="SSF53067">
    <property type="entry name" value="Actin-like ATPase domain"/>
    <property type="match status" value="2"/>
</dbReference>